<evidence type="ECO:0000259" key="4">
    <source>
        <dbReference type="PROSITE" id="PS50949"/>
    </source>
</evidence>
<dbReference type="InterPro" id="IPR011663">
    <property type="entry name" value="UTRA"/>
</dbReference>
<accession>A0AA91U0S8</accession>
<reference evidence="5 7" key="1">
    <citation type="submission" date="2017-09" db="EMBL/GenBank/DDBJ databases">
        <title>Bacterial and phytoplankton interrelationship in Kongsfjorden, an Arctic fjord.</title>
        <authorList>
            <person name="Sinha R."/>
            <person name="Krishnan K."/>
        </authorList>
    </citation>
    <scope>NUCLEOTIDE SEQUENCE [LARGE SCALE GENOMIC DNA]</scope>
    <source>
        <strain evidence="5 7">58</strain>
    </source>
</reference>
<dbReference type="SMART" id="SM00345">
    <property type="entry name" value="HTH_GNTR"/>
    <property type="match status" value="1"/>
</dbReference>
<dbReference type="InterPro" id="IPR036388">
    <property type="entry name" value="WH-like_DNA-bd_sf"/>
</dbReference>
<dbReference type="PROSITE" id="PS50949">
    <property type="entry name" value="HTH_GNTR"/>
    <property type="match status" value="1"/>
</dbReference>
<organism evidence="5 7">
    <name type="scientific">Halopseudomonas pelagia</name>
    <dbReference type="NCBI Taxonomy" id="553151"/>
    <lineage>
        <taxon>Bacteria</taxon>
        <taxon>Pseudomonadati</taxon>
        <taxon>Pseudomonadota</taxon>
        <taxon>Gammaproteobacteria</taxon>
        <taxon>Pseudomonadales</taxon>
        <taxon>Pseudomonadaceae</taxon>
        <taxon>Halopseudomonas</taxon>
    </lineage>
</organism>
<keyword evidence="8" id="KW-1185">Reference proteome</keyword>
<proteinExistence type="predicted"/>
<keyword evidence="2" id="KW-0238">DNA-binding</keyword>
<evidence type="ECO:0000256" key="1">
    <source>
        <dbReference type="ARBA" id="ARBA00023015"/>
    </source>
</evidence>
<dbReference type="Pfam" id="PF00392">
    <property type="entry name" value="GntR"/>
    <property type="match status" value="1"/>
</dbReference>
<keyword evidence="1" id="KW-0805">Transcription regulation</keyword>
<dbReference type="Proteomes" id="UP000243750">
    <property type="component" value="Unassembled WGS sequence"/>
</dbReference>
<dbReference type="Gene3D" id="1.10.10.10">
    <property type="entry name" value="Winged helix-like DNA-binding domain superfamily/Winged helix DNA-binding domain"/>
    <property type="match status" value="1"/>
</dbReference>
<dbReference type="InterPro" id="IPR050679">
    <property type="entry name" value="Bact_HTH_transcr_reg"/>
</dbReference>
<evidence type="ECO:0000313" key="6">
    <source>
        <dbReference type="EMBL" id="QFY55551.1"/>
    </source>
</evidence>
<dbReference type="Gene3D" id="3.40.1410.10">
    <property type="entry name" value="Chorismate lyase-like"/>
    <property type="match status" value="1"/>
</dbReference>
<dbReference type="AlphaFoldDB" id="A0AA91U0S8"/>
<dbReference type="InterPro" id="IPR028978">
    <property type="entry name" value="Chorismate_lyase_/UTRA_dom_sf"/>
</dbReference>
<dbReference type="CDD" id="cd07377">
    <property type="entry name" value="WHTH_GntR"/>
    <property type="match status" value="1"/>
</dbReference>
<dbReference type="PRINTS" id="PR00035">
    <property type="entry name" value="HTHGNTR"/>
</dbReference>
<evidence type="ECO:0000313" key="8">
    <source>
        <dbReference type="Proteomes" id="UP000344571"/>
    </source>
</evidence>
<dbReference type="EMBL" id="NWMT01000189">
    <property type="protein sequence ID" value="PCC98589.1"/>
    <property type="molecule type" value="Genomic_DNA"/>
</dbReference>
<sequence>MNLGLPPLLTAGQPRYLVLAQALMDDIKSGRYPVGGLLPTEHELCQHFNVSRHTVREAIRKLSEMGLLTRQQGVGTRVKATHVASRYVQSSEGLSDLHQYVRDVRLDISGVRDVSTDEELAELLECKAGQDWLEVSGLRYMEGDMEPIALTRVYIARAYRGIADELDGQQPIYSLIERKYSVQFVEMRQSLSAVTINETEAAALKVVAGSPGLQIVRKYTTGNGELLEVAVNLHPGDRFSYSTIQRLTWQGKDA</sequence>
<evidence type="ECO:0000313" key="5">
    <source>
        <dbReference type="EMBL" id="PCC98589.1"/>
    </source>
</evidence>
<dbReference type="InterPro" id="IPR036390">
    <property type="entry name" value="WH_DNA-bd_sf"/>
</dbReference>
<dbReference type="GO" id="GO:0003677">
    <property type="term" value="F:DNA binding"/>
    <property type="evidence" value="ECO:0007669"/>
    <property type="project" value="UniProtKB-KW"/>
</dbReference>
<dbReference type="GO" id="GO:0045892">
    <property type="term" value="P:negative regulation of DNA-templated transcription"/>
    <property type="evidence" value="ECO:0007669"/>
    <property type="project" value="TreeGrafter"/>
</dbReference>
<feature type="domain" description="HTH gntR-type" evidence="4">
    <location>
        <begin position="13"/>
        <end position="81"/>
    </location>
</feature>
<evidence type="ECO:0000256" key="3">
    <source>
        <dbReference type="ARBA" id="ARBA00023163"/>
    </source>
</evidence>
<protein>
    <submittedName>
        <fullName evidence="5">GntR family transcriptional regulator</fullName>
    </submittedName>
</protein>
<keyword evidence="3" id="KW-0804">Transcription</keyword>
<dbReference type="Proteomes" id="UP000344571">
    <property type="component" value="Chromosome"/>
</dbReference>
<dbReference type="SMART" id="SM00866">
    <property type="entry name" value="UTRA"/>
    <property type="match status" value="1"/>
</dbReference>
<gene>
    <name evidence="5" type="ORF">CO192_14730</name>
    <name evidence="6" type="ORF">EAO82_03680</name>
</gene>
<dbReference type="EMBL" id="CP033116">
    <property type="protein sequence ID" value="QFY55551.1"/>
    <property type="molecule type" value="Genomic_DNA"/>
</dbReference>
<name>A0AA91U0S8_9GAMM</name>
<evidence type="ECO:0000256" key="2">
    <source>
        <dbReference type="ARBA" id="ARBA00023125"/>
    </source>
</evidence>
<dbReference type="SUPFAM" id="SSF46785">
    <property type="entry name" value="Winged helix' DNA-binding domain"/>
    <property type="match status" value="1"/>
</dbReference>
<reference evidence="6 8" key="2">
    <citation type="submission" date="2018-10" db="EMBL/GenBank/DDBJ databases">
        <title>Complete genome sequence of Pseudomonas pelagia strain Kongs-67.</title>
        <authorList>
            <person name="Sinha R.K."/>
            <person name="Krishnan K."/>
        </authorList>
    </citation>
    <scope>NUCLEOTIDE SEQUENCE [LARGE SCALE GENOMIC DNA]</scope>
    <source>
        <strain evidence="6 8">Kongs-67</strain>
    </source>
</reference>
<evidence type="ECO:0000313" key="7">
    <source>
        <dbReference type="Proteomes" id="UP000243750"/>
    </source>
</evidence>
<dbReference type="GO" id="GO:0003700">
    <property type="term" value="F:DNA-binding transcription factor activity"/>
    <property type="evidence" value="ECO:0007669"/>
    <property type="project" value="InterPro"/>
</dbReference>
<dbReference type="RefSeq" id="WP_096347314.1">
    <property type="nucleotide sequence ID" value="NZ_CP033116.1"/>
</dbReference>
<dbReference type="PANTHER" id="PTHR44846:SF1">
    <property type="entry name" value="MANNOSYL-D-GLYCERATE TRANSPORT_METABOLISM SYSTEM REPRESSOR MNGR-RELATED"/>
    <property type="match status" value="1"/>
</dbReference>
<dbReference type="PANTHER" id="PTHR44846">
    <property type="entry name" value="MANNOSYL-D-GLYCERATE TRANSPORT/METABOLISM SYSTEM REPRESSOR MNGR-RELATED"/>
    <property type="match status" value="1"/>
</dbReference>
<dbReference type="InterPro" id="IPR000524">
    <property type="entry name" value="Tscrpt_reg_HTH_GntR"/>
</dbReference>
<dbReference type="SUPFAM" id="SSF64288">
    <property type="entry name" value="Chorismate lyase-like"/>
    <property type="match status" value="1"/>
</dbReference>
<dbReference type="Pfam" id="PF07702">
    <property type="entry name" value="UTRA"/>
    <property type="match status" value="1"/>
</dbReference>